<evidence type="ECO:0000256" key="1">
    <source>
        <dbReference type="SAM" id="MobiDB-lite"/>
    </source>
</evidence>
<evidence type="ECO:0000313" key="3">
    <source>
        <dbReference type="Proteomes" id="UP001189429"/>
    </source>
</evidence>
<keyword evidence="3" id="KW-1185">Reference proteome</keyword>
<proteinExistence type="predicted"/>
<protein>
    <submittedName>
        <fullName evidence="2">Uncharacterized protein</fullName>
    </submittedName>
</protein>
<comment type="caution">
    <text evidence="2">The sequence shown here is derived from an EMBL/GenBank/DDBJ whole genome shotgun (WGS) entry which is preliminary data.</text>
</comment>
<gene>
    <name evidence="2" type="ORF">PCOR1329_LOCUS64711</name>
</gene>
<accession>A0ABN9WAD7</accession>
<feature type="compositionally biased region" description="Gly residues" evidence="1">
    <location>
        <begin position="13"/>
        <end position="33"/>
    </location>
</feature>
<reference evidence="2" key="1">
    <citation type="submission" date="2023-10" db="EMBL/GenBank/DDBJ databases">
        <authorList>
            <person name="Chen Y."/>
            <person name="Shah S."/>
            <person name="Dougan E. K."/>
            <person name="Thang M."/>
            <person name="Chan C."/>
        </authorList>
    </citation>
    <scope>NUCLEOTIDE SEQUENCE [LARGE SCALE GENOMIC DNA]</scope>
</reference>
<evidence type="ECO:0000313" key="2">
    <source>
        <dbReference type="EMBL" id="CAK0882073.1"/>
    </source>
</evidence>
<dbReference type="Proteomes" id="UP001189429">
    <property type="component" value="Unassembled WGS sequence"/>
</dbReference>
<name>A0ABN9WAD7_9DINO</name>
<dbReference type="EMBL" id="CAUYUJ010018265">
    <property type="protein sequence ID" value="CAK0882073.1"/>
    <property type="molecule type" value="Genomic_DNA"/>
</dbReference>
<organism evidence="2 3">
    <name type="scientific">Prorocentrum cordatum</name>
    <dbReference type="NCBI Taxonomy" id="2364126"/>
    <lineage>
        <taxon>Eukaryota</taxon>
        <taxon>Sar</taxon>
        <taxon>Alveolata</taxon>
        <taxon>Dinophyceae</taxon>
        <taxon>Prorocentrales</taxon>
        <taxon>Prorocentraceae</taxon>
        <taxon>Prorocentrum</taxon>
    </lineage>
</organism>
<feature type="region of interest" description="Disordered" evidence="1">
    <location>
        <begin position="13"/>
        <end position="50"/>
    </location>
</feature>
<sequence>MGLEMVWGVGDAGGVAEGPRGGAAEGPLPGGGMAPARPASAQDPRRTAELKAERLAAQISRLHSDVVGALPPAARAVWGELHALFQEKVKSEQLTEEEESEIERFVFDRLPTEKMQSDLILKVYKVLHLERERDCLLGIAAAA</sequence>